<reference evidence="2 3" key="1">
    <citation type="journal article" date="2013" name="ISME J.">
        <title>By their genes ye shall know them: genomic signatures of predatory bacteria.</title>
        <authorList>
            <person name="Pasternak Z."/>
            <person name="Pietrokovski S."/>
            <person name="Rotem O."/>
            <person name="Gophna U."/>
            <person name="Lurie-Weinberger M.N."/>
            <person name="Jurkevitch E."/>
        </authorList>
    </citation>
    <scope>NUCLEOTIDE SEQUENCE [LARGE SCALE GENOMIC DNA]</scope>
    <source>
        <strain evidence="2 3">JSS</strain>
    </source>
</reference>
<keyword evidence="3" id="KW-1185">Reference proteome</keyword>
<dbReference type="EMBL" id="CP003537">
    <property type="protein sequence ID" value="AGH96260.1"/>
    <property type="molecule type" value="Genomic_DNA"/>
</dbReference>
<dbReference type="HOGENOM" id="CLU_1197888_0_0_7"/>
<sequence>MSKFILITLVSFLNAVAFAQDKSKNSTTPTYGISGEAQILSHFLEKGISYSDGNPAMNASFLYNFGTQARIGFWGSNISNVNAQDDNFWFKILAEVLVDFSKTTNAKFFFSDNRFYKSNQRNGQIAGVRVDTKSYFYGFEWMSNLEGSDSNAEYFLLGRLYNFRKSMKYGGHIGYTSSHGNIQSFFDLKLLGQYIISDNSNAEIGITYNSNGSQFGKRGDPAYYIGLKLSY</sequence>
<dbReference type="PATRIC" id="fig|1184267.3.peg.2069"/>
<dbReference type="AlphaFoldDB" id="M4VCP6"/>
<dbReference type="eggNOG" id="ENOG50312FU">
    <property type="taxonomic scope" value="Bacteria"/>
</dbReference>
<organism evidence="2 3">
    <name type="scientific">Pseudobdellovibrio exovorus JSS</name>
    <dbReference type="NCBI Taxonomy" id="1184267"/>
    <lineage>
        <taxon>Bacteria</taxon>
        <taxon>Pseudomonadati</taxon>
        <taxon>Bdellovibrionota</taxon>
        <taxon>Bdellovibrionia</taxon>
        <taxon>Bdellovibrionales</taxon>
        <taxon>Pseudobdellovibrionaceae</taxon>
        <taxon>Pseudobdellovibrio</taxon>
    </lineage>
</organism>
<feature type="signal peptide" evidence="1">
    <location>
        <begin position="1"/>
        <end position="19"/>
    </location>
</feature>
<dbReference type="RefSeq" id="WP_015470750.1">
    <property type="nucleotide sequence ID" value="NC_020813.1"/>
</dbReference>
<dbReference type="KEGG" id="bex:A11Q_2044"/>
<keyword evidence="1" id="KW-0732">Signal</keyword>
<name>M4VCP6_9BACT</name>
<gene>
    <name evidence="2" type="ORF">A11Q_2044</name>
</gene>
<protein>
    <submittedName>
        <fullName evidence="2">Uncharacterized protein</fullName>
    </submittedName>
</protein>
<evidence type="ECO:0000313" key="3">
    <source>
        <dbReference type="Proteomes" id="UP000012040"/>
    </source>
</evidence>
<accession>M4VCP6</accession>
<evidence type="ECO:0000313" key="2">
    <source>
        <dbReference type="EMBL" id="AGH96260.1"/>
    </source>
</evidence>
<dbReference type="Proteomes" id="UP000012040">
    <property type="component" value="Chromosome"/>
</dbReference>
<dbReference type="OrthoDB" id="5290996at2"/>
<proteinExistence type="predicted"/>
<feature type="chain" id="PRO_5004060181" evidence="1">
    <location>
        <begin position="20"/>
        <end position="231"/>
    </location>
</feature>
<evidence type="ECO:0000256" key="1">
    <source>
        <dbReference type="SAM" id="SignalP"/>
    </source>
</evidence>